<keyword evidence="6 7" id="KW-0067">ATP-binding</keyword>
<dbReference type="Pfam" id="PF00069">
    <property type="entry name" value="Pkinase"/>
    <property type="match status" value="1"/>
</dbReference>
<evidence type="ECO:0000256" key="2">
    <source>
        <dbReference type="ARBA" id="ARBA00022527"/>
    </source>
</evidence>
<dbReference type="OrthoDB" id="222844at2"/>
<comment type="caution">
    <text evidence="11">The sequence shown here is derived from an EMBL/GenBank/DDBJ whole genome shotgun (WGS) entry which is preliminary data.</text>
</comment>
<dbReference type="PROSITE" id="PS00108">
    <property type="entry name" value="PROTEIN_KINASE_ST"/>
    <property type="match status" value="1"/>
</dbReference>
<dbReference type="InterPro" id="IPR036322">
    <property type="entry name" value="WD40_repeat_dom_sf"/>
</dbReference>
<dbReference type="SMART" id="SM00220">
    <property type="entry name" value="S_TKc"/>
    <property type="match status" value="1"/>
</dbReference>
<keyword evidence="4 7" id="KW-0547">Nucleotide-binding</keyword>
<evidence type="ECO:0000256" key="6">
    <source>
        <dbReference type="ARBA" id="ARBA00022840"/>
    </source>
</evidence>
<dbReference type="PROSITE" id="PS50011">
    <property type="entry name" value="PROTEIN_KINASE_DOM"/>
    <property type="match status" value="1"/>
</dbReference>
<organism evidence="11 12">
    <name type="scientific">Rubripirellula obstinata</name>
    <dbReference type="NCBI Taxonomy" id="406547"/>
    <lineage>
        <taxon>Bacteria</taxon>
        <taxon>Pseudomonadati</taxon>
        <taxon>Planctomycetota</taxon>
        <taxon>Planctomycetia</taxon>
        <taxon>Pirellulales</taxon>
        <taxon>Pirellulaceae</taxon>
        <taxon>Rubripirellula</taxon>
    </lineage>
</organism>
<dbReference type="SUPFAM" id="SSF50969">
    <property type="entry name" value="YVTN repeat-like/Quinoprotein amine dehydrogenase"/>
    <property type="match status" value="1"/>
</dbReference>
<keyword evidence="9" id="KW-0472">Membrane</keyword>
<gene>
    <name evidence="11" type="primary">pknB_13</name>
    <name evidence="11" type="ORF">LF1_28860</name>
</gene>
<feature type="domain" description="Protein kinase" evidence="10">
    <location>
        <begin position="105"/>
        <end position="368"/>
    </location>
</feature>
<dbReference type="InterPro" id="IPR000719">
    <property type="entry name" value="Prot_kinase_dom"/>
</dbReference>
<dbReference type="GO" id="GO:0005524">
    <property type="term" value="F:ATP binding"/>
    <property type="evidence" value="ECO:0007669"/>
    <property type="project" value="UniProtKB-UniRule"/>
</dbReference>
<dbReference type="AlphaFoldDB" id="A0A5B1CIE4"/>
<evidence type="ECO:0000259" key="10">
    <source>
        <dbReference type="PROSITE" id="PS50011"/>
    </source>
</evidence>
<sequence>MKQTTSNEKRDLQIAEFLERAEGVPKVEQIRLANEVFPQDSDARSLVLDVLNTHSGNQSLIEVWDVVRSKSGSSKVVDKTTVASFSTDKDTTRIRTGSLPTIPGHRLGKVIGRGGMGIVVEAFDEGLQIDVAIKLIRDKLMETDSARLRFLNEARAVAKLRHTNIVGVVREGETADGTLWFSMERIIGTPLNEIIAGGVLPIKQAVSIARGISAGLAFAHEKNILHRDIKPSNIIVDREGLAKVVDFGLAKDIQANHQYTLEGSAVGTPAYMSPEQISKEFGEVSAATDVYAIGGVLYAMLTGGPPFEFDEDLKLLDAVVKKPPEPVNAIRRSVPKDLNSICLKCLEKNPSQRYQSAEALVADLDRFASGIPVTAHPIGPATRSYRWAKRNPIAVAVLGALSILLFAAAYFWNQSNQNAEIAGARAATLQEQKQEINNKAAALVEANELMQQQLYGADVRDAASYLEDGRFKVAFEKTMELIPEPGEKDRRGIEWRMLWNRIVGPYRMHYACGSWFGDPFQHFSLSHDNQTLVFADTDVAFFWDYSIGELKRTVRDIRTPRYLADGKTIAFARSGELWLGDAETLEPRLKVKIGGNVNEIISDHDGKHFVVLFEDDENFHHFEVRSSEDGSLLYSGAKSEARHRKAKFSPDGNLLAIACNDRFVRVIDLKTEEVKELKNGYIPIGLDFSPNGKYLIACPLGYVAKIWRTDSWEIESELKGNDKAWRMARFTPSGDKLILAGFDGRIWEYRVSDWRLLGKHSAGLTVWWGDISPSGNHLVLGGATGKRNSQEGYSSGGGNGIRVFHLDRDFEQGLRWEDWGTNLAMGSPDDWTPAHSTEHLGNKIASVAGDSKSLLLFDTNLGESNDPRTFDFKDIVVEQLQTFGSGRYSAVVPTHGGLGYVDWTDQSLHWIDEVQRVLLLYRDNQSPQELWIVADQGLAKFTPGQSSGLLWFDLPFAPTVLRRFNGITYLAGGSQLAVLDESMKLKWQLQLSEGNITQMEVIDPLHVVYSIGGDEVFKQSVDPLRKPNPDPQPWMVLPGVPSVMRVFNDGKRMIVQCRPNIIEVIDTQTRRTLLEAPTNVLDDIQVSPWSDWLTCSGYHIKQFRAKTDADVLESLRQMAEADPGSQWLVSMATDRLVALIEADD</sequence>
<dbReference type="InterPro" id="IPR011009">
    <property type="entry name" value="Kinase-like_dom_sf"/>
</dbReference>
<evidence type="ECO:0000313" key="12">
    <source>
        <dbReference type="Proteomes" id="UP000322699"/>
    </source>
</evidence>
<dbReference type="InterPro" id="IPR001680">
    <property type="entry name" value="WD40_rpt"/>
</dbReference>
<dbReference type="GO" id="GO:0004674">
    <property type="term" value="F:protein serine/threonine kinase activity"/>
    <property type="evidence" value="ECO:0007669"/>
    <property type="project" value="UniProtKB-KW"/>
</dbReference>
<keyword evidence="5 11" id="KW-0418">Kinase</keyword>
<evidence type="ECO:0000256" key="9">
    <source>
        <dbReference type="SAM" id="Phobius"/>
    </source>
</evidence>
<keyword evidence="3 11" id="KW-0808">Transferase</keyword>
<dbReference type="RefSeq" id="WP_068263836.1">
    <property type="nucleotide sequence ID" value="NZ_LWSK01000052.1"/>
</dbReference>
<dbReference type="InterPro" id="IPR017441">
    <property type="entry name" value="Protein_kinase_ATP_BS"/>
</dbReference>
<keyword evidence="2" id="KW-0723">Serine/threonine-protein kinase</keyword>
<evidence type="ECO:0000256" key="5">
    <source>
        <dbReference type="ARBA" id="ARBA00022777"/>
    </source>
</evidence>
<dbReference type="InterPro" id="IPR011044">
    <property type="entry name" value="Quino_amine_DH_bsu"/>
</dbReference>
<dbReference type="EMBL" id="VRLW01000001">
    <property type="protein sequence ID" value="KAA1260346.1"/>
    <property type="molecule type" value="Genomic_DNA"/>
</dbReference>
<feature type="coiled-coil region" evidence="8">
    <location>
        <begin position="419"/>
        <end position="453"/>
    </location>
</feature>
<dbReference type="PROSITE" id="PS00107">
    <property type="entry name" value="PROTEIN_KINASE_ATP"/>
    <property type="match status" value="1"/>
</dbReference>
<dbReference type="Gene3D" id="3.30.200.20">
    <property type="entry name" value="Phosphorylase Kinase, domain 1"/>
    <property type="match status" value="1"/>
</dbReference>
<evidence type="ECO:0000256" key="1">
    <source>
        <dbReference type="ARBA" id="ARBA00012513"/>
    </source>
</evidence>
<keyword evidence="9" id="KW-1133">Transmembrane helix</keyword>
<dbReference type="InterPro" id="IPR008271">
    <property type="entry name" value="Ser/Thr_kinase_AS"/>
</dbReference>
<dbReference type="InterPro" id="IPR015943">
    <property type="entry name" value="WD40/YVTN_repeat-like_dom_sf"/>
</dbReference>
<dbReference type="SMART" id="SM00320">
    <property type="entry name" value="WD40"/>
    <property type="match status" value="3"/>
</dbReference>
<evidence type="ECO:0000256" key="3">
    <source>
        <dbReference type="ARBA" id="ARBA00022679"/>
    </source>
</evidence>
<dbReference type="PANTHER" id="PTHR43289">
    <property type="entry name" value="MITOGEN-ACTIVATED PROTEIN KINASE KINASE KINASE 20-RELATED"/>
    <property type="match status" value="1"/>
</dbReference>
<dbReference type="FunFam" id="1.10.510.10:FF:000021">
    <property type="entry name" value="Serine/threonine protein kinase"/>
    <property type="match status" value="1"/>
</dbReference>
<name>A0A5B1CIE4_9BACT</name>
<keyword evidence="8" id="KW-0175">Coiled coil</keyword>
<evidence type="ECO:0000256" key="8">
    <source>
        <dbReference type="SAM" id="Coils"/>
    </source>
</evidence>
<dbReference type="Proteomes" id="UP000322699">
    <property type="component" value="Unassembled WGS sequence"/>
</dbReference>
<proteinExistence type="predicted"/>
<dbReference type="Gene3D" id="2.130.10.10">
    <property type="entry name" value="YVTN repeat-like/Quinoprotein amine dehydrogenase"/>
    <property type="match status" value="2"/>
</dbReference>
<keyword evidence="12" id="KW-1185">Reference proteome</keyword>
<protein>
    <recommendedName>
        <fullName evidence="1">non-specific serine/threonine protein kinase</fullName>
        <ecNumber evidence="1">2.7.11.1</ecNumber>
    </recommendedName>
</protein>
<dbReference type="SUPFAM" id="SSF56112">
    <property type="entry name" value="Protein kinase-like (PK-like)"/>
    <property type="match status" value="1"/>
</dbReference>
<dbReference type="PANTHER" id="PTHR43289:SF6">
    <property type="entry name" value="SERINE_THREONINE-PROTEIN KINASE NEKL-3"/>
    <property type="match status" value="1"/>
</dbReference>
<keyword evidence="9" id="KW-0812">Transmembrane</keyword>
<feature type="transmembrane region" description="Helical" evidence="9">
    <location>
        <begin position="393"/>
        <end position="412"/>
    </location>
</feature>
<evidence type="ECO:0000256" key="7">
    <source>
        <dbReference type="PROSITE-ProRule" id="PRU10141"/>
    </source>
</evidence>
<dbReference type="SUPFAM" id="SSF50978">
    <property type="entry name" value="WD40 repeat-like"/>
    <property type="match status" value="1"/>
</dbReference>
<evidence type="ECO:0000256" key="4">
    <source>
        <dbReference type="ARBA" id="ARBA00022741"/>
    </source>
</evidence>
<feature type="binding site" evidence="7">
    <location>
        <position position="134"/>
    </location>
    <ligand>
        <name>ATP</name>
        <dbReference type="ChEBI" id="CHEBI:30616"/>
    </ligand>
</feature>
<accession>A0A5B1CIE4</accession>
<dbReference type="EC" id="2.7.11.1" evidence="1"/>
<reference evidence="11 12" key="1">
    <citation type="submission" date="2019-08" db="EMBL/GenBank/DDBJ databases">
        <title>Deep-cultivation of Planctomycetes and their phenomic and genomic characterization uncovers novel biology.</title>
        <authorList>
            <person name="Wiegand S."/>
            <person name="Jogler M."/>
            <person name="Boedeker C."/>
            <person name="Pinto D."/>
            <person name="Vollmers J."/>
            <person name="Rivas-Marin E."/>
            <person name="Kohn T."/>
            <person name="Peeters S.H."/>
            <person name="Heuer A."/>
            <person name="Rast P."/>
            <person name="Oberbeckmann S."/>
            <person name="Bunk B."/>
            <person name="Jeske O."/>
            <person name="Meyerdierks A."/>
            <person name="Storesund J.E."/>
            <person name="Kallscheuer N."/>
            <person name="Luecker S."/>
            <person name="Lage O.M."/>
            <person name="Pohl T."/>
            <person name="Merkel B.J."/>
            <person name="Hornburger P."/>
            <person name="Mueller R.-W."/>
            <person name="Bruemmer F."/>
            <person name="Labrenz M."/>
            <person name="Spormann A.M."/>
            <person name="Op Den Camp H."/>
            <person name="Overmann J."/>
            <person name="Amann R."/>
            <person name="Jetten M.S.M."/>
            <person name="Mascher T."/>
            <person name="Medema M.H."/>
            <person name="Devos D.P."/>
            <person name="Kaster A.-K."/>
            <person name="Ovreas L."/>
            <person name="Rohde M."/>
            <person name="Galperin M.Y."/>
            <person name="Jogler C."/>
        </authorList>
    </citation>
    <scope>NUCLEOTIDE SEQUENCE [LARGE SCALE GENOMIC DNA]</scope>
    <source>
        <strain evidence="11 12">LF1</strain>
    </source>
</reference>
<evidence type="ECO:0000313" key="11">
    <source>
        <dbReference type="EMBL" id="KAA1260346.1"/>
    </source>
</evidence>
<dbReference type="Gene3D" id="1.10.510.10">
    <property type="entry name" value="Transferase(Phosphotransferase) domain 1"/>
    <property type="match status" value="1"/>
</dbReference>
<dbReference type="CDD" id="cd14014">
    <property type="entry name" value="STKc_PknB_like"/>
    <property type="match status" value="1"/>
</dbReference>